<dbReference type="GO" id="GO:0030435">
    <property type="term" value="P:sporulation resulting in formation of a cellular spore"/>
    <property type="evidence" value="ECO:0007669"/>
    <property type="project" value="UniProtKB-KW"/>
</dbReference>
<dbReference type="RefSeq" id="WP_284680646.1">
    <property type="nucleotide sequence ID" value="NZ_CP060096.1"/>
</dbReference>
<protein>
    <recommendedName>
        <fullName evidence="1">Sporulation sigma-E factor-processing peptidase</fullName>
        <ecNumber evidence="1">3.4.23.-</ecNumber>
    </recommendedName>
    <alternativeName>
        <fullName evidence="1">Membrane-associated aspartic protease</fullName>
    </alternativeName>
    <alternativeName>
        <fullName evidence="1">Stage II sporulation protein GA</fullName>
    </alternativeName>
</protein>
<dbReference type="InterPro" id="IPR005081">
    <property type="entry name" value="SpoIIGA"/>
</dbReference>
<dbReference type="NCBIfam" id="TIGR02854">
    <property type="entry name" value="spore_II_GA"/>
    <property type="match status" value="1"/>
</dbReference>
<feature type="active site" evidence="2">
    <location>
        <position position="162"/>
    </location>
</feature>
<sequence>MYVDILFVENFLINYIILYLTKRFSKNDTKNINLFFGSLCGSLYILTIFLSVPHIFYSFSAKIIISFLIIAISFKIQRIADFIRLLSIFYLITFIIGGTAFALIYLVNFNFNQIIISAIIISVLLIYINWGYITKRNTNSVLIHVLKINVLNMSRDIKAIIDTGNSLCDPLSNRPVIVVEYDAIKELLPEGIKMLYKNGQFNDLFKIPDVIHEDGWINRLRIIPFMSLGMDKGLLLGFKPDFVNVDNNKKDIKDVIVGICFNKLNKSGEYEALIGPEILC</sequence>
<evidence type="ECO:0000313" key="4">
    <source>
        <dbReference type="EMBL" id="QSZ27927.1"/>
    </source>
</evidence>
<comment type="function">
    <text evidence="1">Probable aspartic protease that is responsible for the proteolytic cleavage of the RNA polymerase sigma E factor (SigE/spoIIGB) to yield the active peptide in the mother cell during sporulation. Responds to a signal from the forespore that is triggered by the extracellular signal protein SpoIIR.</text>
</comment>
<reference evidence="4" key="1">
    <citation type="submission" date="2020-08" db="EMBL/GenBank/DDBJ databases">
        <title>Genomic insights into the carbon and energy metabolism of the first obligate autotrophic acetogenic bacterium Aceticella autotrophica gen. nov., sp. nov.</title>
        <authorList>
            <person name="Toshchakov S.V."/>
            <person name="Elcheninov A.G."/>
            <person name="Kublanov I.V."/>
            <person name="Frolov E.N."/>
            <person name="Lebedinsky A.V."/>
        </authorList>
    </citation>
    <scope>NUCLEOTIDE SEQUENCE</scope>
    <source>
        <strain evidence="4">3443-3Ac</strain>
    </source>
</reference>
<feature type="transmembrane region" description="Helical" evidence="3">
    <location>
        <begin position="88"/>
        <end position="108"/>
    </location>
</feature>
<dbReference type="PIRSF" id="PIRSF018571">
    <property type="entry name" value="SpoIIGA"/>
    <property type="match status" value="1"/>
</dbReference>
<evidence type="ECO:0000256" key="2">
    <source>
        <dbReference type="PIRSR" id="PIRSR018571-1"/>
    </source>
</evidence>
<comment type="subcellular location">
    <subcellularLocation>
        <location evidence="1">Cell membrane</location>
    </subcellularLocation>
</comment>
<keyword evidence="1" id="KW-0645">Protease</keyword>
<dbReference type="GO" id="GO:0006508">
    <property type="term" value="P:proteolysis"/>
    <property type="evidence" value="ECO:0007669"/>
    <property type="project" value="UniProtKB-KW"/>
</dbReference>
<dbReference type="GO" id="GO:0004190">
    <property type="term" value="F:aspartic-type endopeptidase activity"/>
    <property type="evidence" value="ECO:0007669"/>
    <property type="project" value="UniProtKB-KW"/>
</dbReference>
<keyword evidence="3" id="KW-1133">Transmembrane helix</keyword>
<gene>
    <name evidence="4" type="primary">spoIIGA</name>
    <name evidence="4" type="ORF">ACETAC_03350</name>
</gene>
<feature type="transmembrane region" description="Helical" evidence="3">
    <location>
        <begin position="56"/>
        <end position="76"/>
    </location>
</feature>
<comment type="similarity">
    <text evidence="1">Belongs to the peptidase U4 family.</text>
</comment>
<keyword evidence="5" id="KW-1185">Reference proteome</keyword>
<organism evidence="4 5">
    <name type="scientific">Aceticella autotrophica</name>
    <dbReference type="NCBI Taxonomy" id="2755338"/>
    <lineage>
        <taxon>Bacteria</taxon>
        <taxon>Bacillati</taxon>
        <taxon>Bacillota</taxon>
        <taxon>Clostridia</taxon>
        <taxon>Thermoanaerobacterales</taxon>
        <taxon>Thermoanaerobacteraceae</taxon>
        <taxon>Aceticella</taxon>
    </lineage>
</organism>
<keyword evidence="1 3" id="KW-0472">Membrane</keyword>
<evidence type="ECO:0000313" key="5">
    <source>
        <dbReference type="Proteomes" id="UP000671913"/>
    </source>
</evidence>
<name>A0A975GB90_9THEO</name>
<keyword evidence="1" id="KW-1003">Cell membrane</keyword>
<evidence type="ECO:0000256" key="1">
    <source>
        <dbReference type="PIRNR" id="PIRNR018571"/>
    </source>
</evidence>
<dbReference type="Pfam" id="PF03419">
    <property type="entry name" value="Peptidase_U4"/>
    <property type="match status" value="1"/>
</dbReference>
<dbReference type="KEGG" id="aaut:ACETAC_03350"/>
<keyword evidence="1" id="KW-0064">Aspartyl protease</keyword>
<dbReference type="EMBL" id="CP060096">
    <property type="protein sequence ID" value="QSZ27927.1"/>
    <property type="molecule type" value="Genomic_DNA"/>
</dbReference>
<dbReference type="AlphaFoldDB" id="A0A975GB90"/>
<dbReference type="EC" id="3.4.23.-" evidence="1"/>
<evidence type="ECO:0000256" key="3">
    <source>
        <dbReference type="SAM" id="Phobius"/>
    </source>
</evidence>
<dbReference type="Proteomes" id="UP000671913">
    <property type="component" value="Chromosome"/>
</dbReference>
<keyword evidence="1" id="KW-0378">Hydrolase</keyword>
<proteinExistence type="inferred from homology"/>
<keyword evidence="3" id="KW-0812">Transmembrane</keyword>
<dbReference type="GO" id="GO:0005886">
    <property type="term" value="C:plasma membrane"/>
    <property type="evidence" value="ECO:0007669"/>
    <property type="project" value="UniProtKB-SubCell"/>
</dbReference>
<dbReference type="GO" id="GO:0030436">
    <property type="term" value="P:asexual sporulation"/>
    <property type="evidence" value="ECO:0007669"/>
    <property type="project" value="InterPro"/>
</dbReference>
<feature type="transmembrane region" description="Helical" evidence="3">
    <location>
        <begin position="32"/>
        <end position="50"/>
    </location>
</feature>
<keyword evidence="1" id="KW-0749">Sporulation</keyword>
<accession>A0A975GB90</accession>
<feature type="transmembrane region" description="Helical" evidence="3">
    <location>
        <begin position="114"/>
        <end position="133"/>
    </location>
</feature>